<dbReference type="NCBIfam" id="TIGR00879">
    <property type="entry name" value="SP"/>
    <property type="match status" value="1"/>
</dbReference>
<evidence type="ECO:0000259" key="15">
    <source>
        <dbReference type="PROSITE" id="PS50850"/>
    </source>
</evidence>
<keyword evidence="16" id="KW-0762">Sugar transport</keyword>
<feature type="domain" description="Zn(2)-C6 fungal-type" evidence="14">
    <location>
        <begin position="508"/>
        <end position="533"/>
    </location>
</feature>
<evidence type="ECO:0000256" key="5">
    <source>
        <dbReference type="ARBA" id="ARBA00022723"/>
    </source>
</evidence>
<keyword evidence="6 13" id="KW-1133">Transmembrane helix</keyword>
<dbReference type="InterPro" id="IPR036259">
    <property type="entry name" value="MFS_trans_sf"/>
</dbReference>
<evidence type="ECO:0000256" key="6">
    <source>
        <dbReference type="ARBA" id="ARBA00022989"/>
    </source>
</evidence>
<evidence type="ECO:0000256" key="3">
    <source>
        <dbReference type="ARBA" id="ARBA00022448"/>
    </source>
</evidence>
<reference evidence="16 17" key="1">
    <citation type="submission" date="2015-11" db="EMBL/GenBank/DDBJ databases">
        <title>Aspergillus lentulus strain IFM 54703T.</title>
        <authorList>
            <person name="Kusuya Y."/>
            <person name="Sakai K."/>
            <person name="Kamei K."/>
            <person name="Takahashi H."/>
            <person name="Yaguchi T."/>
        </authorList>
    </citation>
    <scope>NUCLEOTIDE SEQUENCE [LARGE SCALE GENOMIC DNA]</scope>
    <source>
        <strain evidence="16 17">IFM 54703</strain>
    </source>
</reference>
<evidence type="ECO:0000313" key="17">
    <source>
        <dbReference type="Proteomes" id="UP000051487"/>
    </source>
</evidence>
<dbReference type="AlphaFoldDB" id="A0AAN4PLF0"/>
<keyword evidence="11" id="KW-0539">Nucleus</keyword>
<evidence type="ECO:0000256" key="7">
    <source>
        <dbReference type="ARBA" id="ARBA00023015"/>
    </source>
</evidence>
<evidence type="ECO:0000256" key="8">
    <source>
        <dbReference type="ARBA" id="ARBA00023125"/>
    </source>
</evidence>
<proteinExistence type="inferred from homology"/>
<dbReference type="EMBL" id="BCLY01000012">
    <property type="protein sequence ID" value="GAQ08710.1"/>
    <property type="molecule type" value="Genomic_DNA"/>
</dbReference>
<dbReference type="InterPro" id="IPR005829">
    <property type="entry name" value="Sugar_transporter_CS"/>
</dbReference>
<feature type="transmembrane region" description="Helical" evidence="13">
    <location>
        <begin position="183"/>
        <end position="204"/>
    </location>
</feature>
<dbReference type="GO" id="GO:0003677">
    <property type="term" value="F:DNA binding"/>
    <property type="evidence" value="ECO:0007669"/>
    <property type="project" value="UniProtKB-KW"/>
</dbReference>
<protein>
    <submittedName>
        <fullName evidence="16">Sugar transporter STL1</fullName>
    </submittedName>
</protein>
<feature type="transmembrane region" description="Helical" evidence="13">
    <location>
        <begin position="437"/>
        <end position="456"/>
    </location>
</feature>
<dbReference type="SUPFAM" id="SSF103473">
    <property type="entry name" value="MFS general substrate transporter"/>
    <property type="match status" value="1"/>
</dbReference>
<dbReference type="SMART" id="SM00066">
    <property type="entry name" value="GAL4"/>
    <property type="match status" value="1"/>
</dbReference>
<dbReference type="Pfam" id="PF04082">
    <property type="entry name" value="Fungal_trans"/>
    <property type="match status" value="1"/>
</dbReference>
<feature type="transmembrane region" description="Helical" evidence="13">
    <location>
        <begin position="63"/>
        <end position="83"/>
    </location>
</feature>
<evidence type="ECO:0000256" key="9">
    <source>
        <dbReference type="ARBA" id="ARBA00023136"/>
    </source>
</evidence>
<feature type="transmembrane region" description="Helical" evidence="13">
    <location>
        <begin position="371"/>
        <end position="394"/>
    </location>
</feature>
<dbReference type="FunFam" id="1.20.1250.20:FF:000819">
    <property type="entry name" value="General substrate transporter"/>
    <property type="match status" value="1"/>
</dbReference>
<dbReference type="Gene3D" id="1.20.1250.20">
    <property type="entry name" value="MFS general substrate transporter like domains"/>
    <property type="match status" value="1"/>
</dbReference>
<organism evidence="16 17">
    <name type="scientific">Aspergillus lentulus</name>
    <dbReference type="NCBI Taxonomy" id="293939"/>
    <lineage>
        <taxon>Eukaryota</taxon>
        <taxon>Fungi</taxon>
        <taxon>Dikarya</taxon>
        <taxon>Ascomycota</taxon>
        <taxon>Pezizomycotina</taxon>
        <taxon>Eurotiomycetes</taxon>
        <taxon>Eurotiomycetidae</taxon>
        <taxon>Eurotiales</taxon>
        <taxon>Aspergillaceae</taxon>
        <taxon>Aspergillus</taxon>
        <taxon>Aspergillus subgen. Fumigati</taxon>
    </lineage>
</organism>
<feature type="transmembrane region" description="Helical" evidence="13">
    <location>
        <begin position="12"/>
        <end position="35"/>
    </location>
</feature>
<dbReference type="InterPro" id="IPR036864">
    <property type="entry name" value="Zn2-C6_fun-type_DNA-bd_sf"/>
</dbReference>
<dbReference type="SUPFAM" id="SSF57701">
    <property type="entry name" value="Zn2/Cys6 DNA-binding domain"/>
    <property type="match status" value="1"/>
</dbReference>
<comment type="similarity">
    <text evidence="2">Belongs to the major facilitator superfamily. Sugar transporter (TC 2.A.1.1) family.</text>
</comment>
<dbReference type="PROSITE" id="PS50850">
    <property type="entry name" value="MFS"/>
    <property type="match status" value="1"/>
</dbReference>
<evidence type="ECO:0000256" key="13">
    <source>
        <dbReference type="SAM" id="Phobius"/>
    </source>
</evidence>
<feature type="compositionally biased region" description="Polar residues" evidence="12">
    <location>
        <begin position="579"/>
        <end position="589"/>
    </location>
</feature>
<evidence type="ECO:0000313" key="16">
    <source>
        <dbReference type="EMBL" id="GAQ08710.1"/>
    </source>
</evidence>
<dbReference type="InterPro" id="IPR005828">
    <property type="entry name" value="MFS_sugar_transport-like"/>
</dbReference>
<dbReference type="Pfam" id="PF00083">
    <property type="entry name" value="Sugar_tr"/>
    <property type="match status" value="1"/>
</dbReference>
<keyword evidence="4 13" id="KW-0812">Transmembrane</keyword>
<dbReference type="Pfam" id="PF00172">
    <property type="entry name" value="Zn_clus"/>
    <property type="match status" value="1"/>
</dbReference>
<feature type="transmembrane region" description="Helical" evidence="13">
    <location>
        <begin position="95"/>
        <end position="114"/>
    </location>
</feature>
<dbReference type="GO" id="GO:0016020">
    <property type="term" value="C:membrane"/>
    <property type="evidence" value="ECO:0007669"/>
    <property type="project" value="UniProtKB-SubCell"/>
</dbReference>
<dbReference type="PROSITE" id="PS00216">
    <property type="entry name" value="SUGAR_TRANSPORT_1"/>
    <property type="match status" value="1"/>
</dbReference>
<dbReference type="CDD" id="cd12148">
    <property type="entry name" value="fungal_TF_MHR"/>
    <property type="match status" value="1"/>
</dbReference>
<dbReference type="PROSITE" id="PS50048">
    <property type="entry name" value="ZN2_CY6_FUNGAL_2"/>
    <property type="match status" value="1"/>
</dbReference>
<feature type="transmembrane region" description="Helical" evidence="13">
    <location>
        <begin position="270"/>
        <end position="293"/>
    </location>
</feature>
<feature type="transmembrane region" description="Helical" evidence="13">
    <location>
        <begin position="406"/>
        <end position="425"/>
    </location>
</feature>
<dbReference type="GO" id="GO:0006351">
    <property type="term" value="P:DNA-templated transcription"/>
    <property type="evidence" value="ECO:0007669"/>
    <property type="project" value="InterPro"/>
</dbReference>
<evidence type="ECO:0000259" key="14">
    <source>
        <dbReference type="PROSITE" id="PS50048"/>
    </source>
</evidence>
<dbReference type="Proteomes" id="UP000051487">
    <property type="component" value="Unassembled WGS sequence"/>
</dbReference>
<keyword evidence="7" id="KW-0805">Transcription regulation</keyword>
<dbReference type="PRINTS" id="PR00171">
    <property type="entry name" value="SUGRTRNSPORT"/>
</dbReference>
<evidence type="ECO:0000256" key="12">
    <source>
        <dbReference type="SAM" id="MobiDB-lite"/>
    </source>
</evidence>
<keyword evidence="10" id="KW-0804">Transcription</keyword>
<keyword evidence="8" id="KW-0238">DNA-binding</keyword>
<dbReference type="InterPro" id="IPR003663">
    <property type="entry name" value="Sugar/inositol_transpt"/>
</dbReference>
<keyword evidence="5" id="KW-0479">Metal-binding</keyword>
<dbReference type="PANTHER" id="PTHR48022:SF62">
    <property type="entry name" value="HEXOSE CARRIER PROTEIN"/>
    <property type="match status" value="1"/>
</dbReference>
<feature type="region of interest" description="Disordered" evidence="12">
    <location>
        <begin position="570"/>
        <end position="616"/>
    </location>
</feature>
<dbReference type="CDD" id="cd00067">
    <property type="entry name" value="GAL4"/>
    <property type="match status" value="1"/>
</dbReference>
<evidence type="ECO:0000256" key="2">
    <source>
        <dbReference type="ARBA" id="ARBA00010992"/>
    </source>
</evidence>
<name>A0AAN4PLF0_ASPLE</name>
<evidence type="ECO:0000256" key="10">
    <source>
        <dbReference type="ARBA" id="ARBA00023163"/>
    </source>
</evidence>
<gene>
    <name evidence="16" type="ORF">ALT_6031</name>
</gene>
<evidence type="ECO:0000256" key="1">
    <source>
        <dbReference type="ARBA" id="ARBA00004141"/>
    </source>
</evidence>
<feature type="transmembrane region" description="Helical" evidence="13">
    <location>
        <begin position="313"/>
        <end position="334"/>
    </location>
</feature>
<dbReference type="InterPro" id="IPR007219">
    <property type="entry name" value="XnlR_reg_dom"/>
</dbReference>
<dbReference type="GO" id="GO:0000981">
    <property type="term" value="F:DNA-binding transcription factor activity, RNA polymerase II-specific"/>
    <property type="evidence" value="ECO:0007669"/>
    <property type="project" value="InterPro"/>
</dbReference>
<accession>A0AAN4PLF0</accession>
<comment type="subcellular location">
    <subcellularLocation>
        <location evidence="1">Membrane</location>
        <topology evidence="1">Multi-pass membrane protein</topology>
    </subcellularLocation>
</comment>
<dbReference type="InterPro" id="IPR050360">
    <property type="entry name" value="MFS_Sugar_Transporters"/>
</dbReference>
<dbReference type="PANTHER" id="PTHR48022">
    <property type="entry name" value="PLASTIDIC GLUCOSE TRANSPORTER 4"/>
    <property type="match status" value="1"/>
</dbReference>
<dbReference type="GO" id="GO:0005351">
    <property type="term" value="F:carbohydrate:proton symporter activity"/>
    <property type="evidence" value="ECO:0007669"/>
    <property type="project" value="TreeGrafter"/>
</dbReference>
<evidence type="ECO:0000256" key="4">
    <source>
        <dbReference type="ARBA" id="ARBA00022692"/>
    </source>
</evidence>
<keyword evidence="9 13" id="KW-0472">Membrane</keyword>
<sequence>MAIFPLTRYTTHMGASGLTLNFLVAGIATCAFWLFGYDMSVMGGLITEESFTSVFPEMTNANIQGIVIASFELGALVGALACLDLGDRLGRRLTVWFGMFFMLIGGTLQTSAWALSQLTLGRVLSGIGLGLQVATVPSWQSECAKAHSRGRWVMIEGGLQTFGVACGQLVGYGFFFVKGQAQWRAPVGIQLFPALIVFIFINFLPESPRWLIKHGLVEEGTHNLSKLRNLPVDHPELVFERGAIIASFEAQSELAPFSYREMLANGKTKMFHRVAIGFFMQSAQQLSGINLVSTYANKILQESFGLTASTSHLIAAMGGLEYAACSLLSVLLIEGLGRRRAFLWTTVGMSCCFAVIAGLQSTDSRTCQLTAAGFLFLFNTFFGLAWVGGPFLYSAEIAPLRCRAQANAFASAGNWLFCFVVVMIIPPAFQNIGWKTYIIFAILNACFVPIIYFFLVETRKRSLEELDVIFAAGGDPVKKEKTMPYNIPIEDARRILGLSETTGIAEACTRRKVKCDKKSPCTNCLKHGISCVAVERPRWPRGRSGKQTISREQDLSNRVAKLEQMIQEFTHSKREMEDVSSSRGDTTIARSGRSPKLQSETARRERDTENHPGLPSEPVRRRILVDIFLRQVDPVLKILHRPSLCAYLLQGKPYLDYAPGHPVPAALASAVFYMASSTLAEDQCLALLAERKETVLARYNDETKAALAKVDFLVTNHLAVLQAFVLSLVAARTHDTSRKVWTMLSVALRIAQALSLHMTDPPFPVTPFEREMRRRLWHLIGWLDLEASLNRGSESMMRSAWIQTHSLTNINDDDFGFDSKDPLPAAQSGPTEATLLIMFAHGQCALRTLDLSNFAEPGITDVHMRQQTVDHFRRTTKELLVGCDPENVSFHWFMSQIQEQISAVLQLIALRPLQRSPTFVPAELPVPQMLALAADILERRQRMFSDPRAQPWRWFELLYFPWHALVVAMTEVCVCTDRWVIDRYWPTLERSYDLFQQPAVGTHYDWLLAPMERLMDNARAARQKLVDSDTTGLLAPNSHIYIGMASPEGPVLSESLPPVPEASLTAEELTQLQDQEASAWAQYGDFTDRFYELQAIFDCGLT</sequence>
<dbReference type="InterPro" id="IPR020846">
    <property type="entry name" value="MFS_dom"/>
</dbReference>
<dbReference type="Gene3D" id="4.10.240.10">
    <property type="entry name" value="Zn(2)-C6 fungal-type DNA-binding domain"/>
    <property type="match status" value="1"/>
</dbReference>
<dbReference type="GO" id="GO:0008270">
    <property type="term" value="F:zinc ion binding"/>
    <property type="evidence" value="ECO:0007669"/>
    <property type="project" value="InterPro"/>
</dbReference>
<dbReference type="InterPro" id="IPR001138">
    <property type="entry name" value="Zn2Cys6_DnaBD"/>
</dbReference>
<keyword evidence="3" id="KW-0813">Transport</keyword>
<evidence type="ECO:0000256" key="11">
    <source>
        <dbReference type="ARBA" id="ARBA00023242"/>
    </source>
</evidence>
<feature type="compositionally biased region" description="Basic and acidic residues" evidence="12">
    <location>
        <begin position="601"/>
        <end position="610"/>
    </location>
</feature>
<feature type="transmembrane region" description="Helical" evidence="13">
    <location>
        <begin position="341"/>
        <end position="359"/>
    </location>
</feature>
<feature type="domain" description="Major facilitator superfamily (MFS) profile" evidence="15">
    <location>
        <begin position="24"/>
        <end position="459"/>
    </location>
</feature>
<comment type="caution">
    <text evidence="16">The sequence shown here is derived from an EMBL/GenBank/DDBJ whole genome shotgun (WGS) entry which is preliminary data.</text>
</comment>